<dbReference type="PANTHER" id="PTHR30540">
    <property type="entry name" value="OSMOTIC STRESS POTASSIUM TRANSPORTER"/>
    <property type="match status" value="1"/>
</dbReference>
<dbReference type="GO" id="GO:0015079">
    <property type="term" value="F:potassium ion transmembrane transporter activity"/>
    <property type="evidence" value="ECO:0007669"/>
    <property type="project" value="InterPro"/>
</dbReference>
<dbReference type="PANTHER" id="PTHR30540:SF8">
    <property type="entry name" value="POTASSIUM TRANSPORTER 7"/>
    <property type="match status" value="1"/>
</dbReference>
<comment type="caution">
    <text evidence="2">The sequence shown here is derived from an EMBL/GenBank/DDBJ whole genome shotgun (WGS) entry which is preliminary data.</text>
</comment>
<feature type="transmembrane region" description="Helical" evidence="1">
    <location>
        <begin position="28"/>
        <end position="48"/>
    </location>
</feature>
<proteinExistence type="predicted"/>
<evidence type="ECO:0000313" key="3">
    <source>
        <dbReference type="Proteomes" id="UP001359559"/>
    </source>
</evidence>
<dbReference type="GO" id="GO:0005774">
    <property type="term" value="C:vacuolar membrane"/>
    <property type="evidence" value="ECO:0007669"/>
    <property type="project" value="TreeGrafter"/>
</dbReference>
<dbReference type="EMBL" id="JAYKXN010000001">
    <property type="protein sequence ID" value="KAK7317629.1"/>
    <property type="molecule type" value="Genomic_DNA"/>
</dbReference>
<keyword evidence="1" id="KW-0472">Membrane</keyword>
<protein>
    <submittedName>
        <fullName evidence="2">Uncharacterized protein</fullName>
    </submittedName>
</protein>
<sequence>MLKVPSPELERSLKIKERLESSMTLKKTLLILVLAGTSMVIVDAFVAPVISDEIVIISVSCLVVLFNVHKYGTSKMGLIVGPAFFIWFGSLTDDQKLANRHLDCEQGCNDVANDLSELSEDEKEKGEHAKDNRPFFKLYLNNNPYNIKGHLKKDYWYNKKNPEKSFGASTFQGSVASTSDDGEILYNEAAIGSKGKRQLTNVWIMDSGATWCNVPDF</sequence>
<dbReference type="AlphaFoldDB" id="A0AAN9Q1H5"/>
<dbReference type="Proteomes" id="UP001359559">
    <property type="component" value="Unassembled WGS sequence"/>
</dbReference>
<accession>A0AAN9Q1H5</accession>
<dbReference type="InterPro" id="IPR003855">
    <property type="entry name" value="K+_transporter"/>
</dbReference>
<keyword evidence="1" id="KW-1133">Transmembrane helix</keyword>
<evidence type="ECO:0000313" key="2">
    <source>
        <dbReference type="EMBL" id="KAK7317629.1"/>
    </source>
</evidence>
<organism evidence="2 3">
    <name type="scientific">Clitoria ternatea</name>
    <name type="common">Butterfly pea</name>
    <dbReference type="NCBI Taxonomy" id="43366"/>
    <lineage>
        <taxon>Eukaryota</taxon>
        <taxon>Viridiplantae</taxon>
        <taxon>Streptophyta</taxon>
        <taxon>Embryophyta</taxon>
        <taxon>Tracheophyta</taxon>
        <taxon>Spermatophyta</taxon>
        <taxon>Magnoliopsida</taxon>
        <taxon>eudicotyledons</taxon>
        <taxon>Gunneridae</taxon>
        <taxon>Pentapetalae</taxon>
        <taxon>rosids</taxon>
        <taxon>fabids</taxon>
        <taxon>Fabales</taxon>
        <taxon>Fabaceae</taxon>
        <taxon>Papilionoideae</taxon>
        <taxon>50 kb inversion clade</taxon>
        <taxon>NPAAA clade</taxon>
        <taxon>indigoferoid/millettioid clade</taxon>
        <taxon>Phaseoleae</taxon>
        <taxon>Clitoria</taxon>
    </lineage>
</organism>
<dbReference type="GO" id="GO:0000325">
    <property type="term" value="C:plant-type vacuole"/>
    <property type="evidence" value="ECO:0007669"/>
    <property type="project" value="TreeGrafter"/>
</dbReference>
<reference evidence="2 3" key="1">
    <citation type="submission" date="2024-01" db="EMBL/GenBank/DDBJ databases">
        <title>The genomes of 5 underutilized Papilionoideae crops provide insights into root nodulation and disease resistance.</title>
        <authorList>
            <person name="Yuan L."/>
        </authorList>
    </citation>
    <scope>NUCLEOTIDE SEQUENCE [LARGE SCALE GENOMIC DNA]</scope>
    <source>
        <strain evidence="2">LY-2023</strain>
        <tissue evidence="2">Leaf</tissue>
    </source>
</reference>
<evidence type="ECO:0000256" key="1">
    <source>
        <dbReference type="SAM" id="Phobius"/>
    </source>
</evidence>
<name>A0AAN9Q1H5_CLITE</name>
<keyword evidence="1" id="KW-0812">Transmembrane</keyword>
<gene>
    <name evidence="2" type="ORF">RJT34_02026</name>
</gene>
<keyword evidence="3" id="KW-1185">Reference proteome</keyword>
<feature type="transmembrane region" description="Helical" evidence="1">
    <location>
        <begin position="54"/>
        <end position="72"/>
    </location>
</feature>